<evidence type="ECO:0000256" key="1">
    <source>
        <dbReference type="SAM" id="Coils"/>
    </source>
</evidence>
<reference evidence="3 4" key="1">
    <citation type="submission" date="2024-04" db="EMBL/GenBank/DDBJ databases">
        <authorList>
            <person name="Fracassetti M."/>
        </authorList>
    </citation>
    <scope>NUCLEOTIDE SEQUENCE [LARGE SCALE GENOMIC DNA]</scope>
</reference>
<accession>A0AAV2CUI7</accession>
<feature type="region of interest" description="Disordered" evidence="2">
    <location>
        <begin position="156"/>
        <end position="193"/>
    </location>
</feature>
<dbReference type="Pfam" id="PF03004">
    <property type="entry name" value="Transposase_24"/>
    <property type="match status" value="1"/>
</dbReference>
<feature type="coiled-coil region" evidence="1">
    <location>
        <begin position="107"/>
        <end position="141"/>
    </location>
</feature>
<name>A0AAV2CUI7_9ROSI</name>
<dbReference type="InterPro" id="IPR004252">
    <property type="entry name" value="Probable_transposase_24"/>
</dbReference>
<dbReference type="AlphaFoldDB" id="A0AAV2CUI7"/>
<evidence type="ECO:0000313" key="3">
    <source>
        <dbReference type="EMBL" id="CAL1359759.1"/>
    </source>
</evidence>
<gene>
    <name evidence="3" type="ORF">LTRI10_LOCUS7229</name>
</gene>
<evidence type="ECO:0000313" key="4">
    <source>
        <dbReference type="Proteomes" id="UP001497516"/>
    </source>
</evidence>
<feature type="region of interest" description="Disordered" evidence="2">
    <location>
        <begin position="209"/>
        <end position="239"/>
    </location>
</feature>
<organism evidence="3 4">
    <name type="scientific">Linum trigynum</name>
    <dbReference type="NCBI Taxonomy" id="586398"/>
    <lineage>
        <taxon>Eukaryota</taxon>
        <taxon>Viridiplantae</taxon>
        <taxon>Streptophyta</taxon>
        <taxon>Embryophyta</taxon>
        <taxon>Tracheophyta</taxon>
        <taxon>Spermatophyta</taxon>
        <taxon>Magnoliopsida</taxon>
        <taxon>eudicotyledons</taxon>
        <taxon>Gunneridae</taxon>
        <taxon>Pentapetalae</taxon>
        <taxon>rosids</taxon>
        <taxon>fabids</taxon>
        <taxon>Malpighiales</taxon>
        <taxon>Linaceae</taxon>
        <taxon>Linum</taxon>
    </lineage>
</organism>
<dbReference type="Proteomes" id="UP001497516">
    <property type="component" value="Chromosome 10"/>
</dbReference>
<protein>
    <submittedName>
        <fullName evidence="3">Uncharacterized protein</fullName>
    </submittedName>
</protein>
<keyword evidence="1" id="KW-0175">Coiled coil</keyword>
<feature type="compositionally biased region" description="Basic and acidic residues" evidence="2">
    <location>
        <begin position="14"/>
        <end position="29"/>
    </location>
</feature>
<evidence type="ECO:0000256" key="2">
    <source>
        <dbReference type="SAM" id="MobiDB-lite"/>
    </source>
</evidence>
<sequence>MTSTHTLGSSGYANKKEEMKESRPDKSEPTEAEVYVAAHVHRDGTPLTAKVTEVIEKIADGTGGDDPLTLVLGENKCKYRPRTFGLAPAWAVRNSRKSIIKTALEVQRNADEKVVKVQEDMKQMEARHQDEMNQMKAEQVRIFTILEKMNPNALLNSTSDLNTSPNVAGDEPSLDHTRHVDDEGIHNDDSSTQDAYNLGVGSFVSMLQSPPRRVDITPRNVPNRNASRTDSPLHLSPSVPNALSIGRSMEMSDVGGVRISENLISSQGNEFENNVGGFVDSDPCSQVIYIVFSLYCNAQDTTS</sequence>
<feature type="compositionally biased region" description="Basic and acidic residues" evidence="2">
    <location>
        <begin position="173"/>
        <end position="189"/>
    </location>
</feature>
<keyword evidence="4" id="KW-1185">Reference proteome</keyword>
<feature type="compositionally biased region" description="Polar residues" evidence="2">
    <location>
        <begin position="1"/>
        <end position="12"/>
    </location>
</feature>
<feature type="region of interest" description="Disordered" evidence="2">
    <location>
        <begin position="1"/>
        <end position="31"/>
    </location>
</feature>
<dbReference type="EMBL" id="OZ034814">
    <property type="protein sequence ID" value="CAL1359759.1"/>
    <property type="molecule type" value="Genomic_DNA"/>
</dbReference>
<feature type="compositionally biased region" description="Polar residues" evidence="2">
    <location>
        <begin position="220"/>
        <end position="230"/>
    </location>
</feature>
<proteinExistence type="predicted"/>
<feature type="compositionally biased region" description="Polar residues" evidence="2">
    <location>
        <begin position="156"/>
        <end position="166"/>
    </location>
</feature>